<dbReference type="EMBL" id="RBIL01000001">
    <property type="protein sequence ID" value="RKQ94046.1"/>
    <property type="molecule type" value="Genomic_DNA"/>
</dbReference>
<dbReference type="SUPFAM" id="SSF54913">
    <property type="entry name" value="GlnB-like"/>
    <property type="match status" value="1"/>
</dbReference>
<gene>
    <name evidence="3" type="ORF">C8N24_3923</name>
</gene>
<dbReference type="AlphaFoldDB" id="A0A660LI23"/>
<dbReference type="InterPro" id="IPR011322">
    <property type="entry name" value="N-reg_PII-like_a/b"/>
</dbReference>
<comment type="caution">
    <text evidence="3">The sequence shown here is derived from an EMBL/GenBank/DDBJ whole genome shotgun (WGS) entry which is preliminary data.</text>
</comment>
<protein>
    <submittedName>
        <fullName evidence="3">Putative signal transducing protein</fullName>
    </submittedName>
</protein>
<evidence type="ECO:0000313" key="4">
    <source>
        <dbReference type="Proteomes" id="UP000278962"/>
    </source>
</evidence>
<dbReference type="OrthoDB" id="5244805at2"/>
<sequence>MIWLLVCPVCDAAHEPHERFCADCGVPLTFVNHEMSESERRARKIRPGYTDGPLVRVATARHQAEAEMIQNLLLEEGIPSLVRRTGGFDVPDFLAAGPRDIVVAASGEEAAREILGDRREEQQGRLPPHKHPAWVRALAVTMSVCALAAFASSVLLPFT</sequence>
<proteinExistence type="predicted"/>
<keyword evidence="1" id="KW-1133">Transmembrane helix</keyword>
<evidence type="ECO:0000256" key="1">
    <source>
        <dbReference type="SAM" id="Phobius"/>
    </source>
</evidence>
<name>A0A660LI23_9ACTN</name>
<organism evidence="3 4">
    <name type="scientific">Solirubrobacter pauli</name>
    <dbReference type="NCBI Taxonomy" id="166793"/>
    <lineage>
        <taxon>Bacteria</taxon>
        <taxon>Bacillati</taxon>
        <taxon>Actinomycetota</taxon>
        <taxon>Thermoleophilia</taxon>
        <taxon>Solirubrobacterales</taxon>
        <taxon>Solirubrobacteraceae</taxon>
        <taxon>Solirubrobacter</taxon>
    </lineage>
</organism>
<feature type="domain" description="DUF2007" evidence="2">
    <location>
        <begin position="55"/>
        <end position="116"/>
    </location>
</feature>
<keyword evidence="1" id="KW-0472">Membrane</keyword>
<evidence type="ECO:0000259" key="2">
    <source>
        <dbReference type="Pfam" id="PF09413"/>
    </source>
</evidence>
<dbReference type="Pfam" id="PF09413">
    <property type="entry name" value="DUF2007"/>
    <property type="match status" value="1"/>
</dbReference>
<reference evidence="3 4" key="1">
    <citation type="submission" date="2018-10" db="EMBL/GenBank/DDBJ databases">
        <title>Genomic Encyclopedia of Archaeal and Bacterial Type Strains, Phase II (KMG-II): from individual species to whole genera.</title>
        <authorList>
            <person name="Goeker M."/>
        </authorList>
    </citation>
    <scope>NUCLEOTIDE SEQUENCE [LARGE SCALE GENOMIC DNA]</scope>
    <source>
        <strain evidence="3 4">DSM 14954</strain>
    </source>
</reference>
<keyword evidence="1" id="KW-0812">Transmembrane</keyword>
<keyword evidence="4" id="KW-1185">Reference proteome</keyword>
<evidence type="ECO:0000313" key="3">
    <source>
        <dbReference type="EMBL" id="RKQ94046.1"/>
    </source>
</evidence>
<feature type="transmembrane region" description="Helical" evidence="1">
    <location>
        <begin position="133"/>
        <end position="156"/>
    </location>
</feature>
<dbReference type="RefSeq" id="WP_121252711.1">
    <property type="nucleotide sequence ID" value="NZ_RBIL01000001.1"/>
</dbReference>
<dbReference type="Proteomes" id="UP000278962">
    <property type="component" value="Unassembled WGS sequence"/>
</dbReference>
<dbReference type="InterPro" id="IPR018551">
    <property type="entry name" value="DUF2007"/>
</dbReference>
<accession>A0A660LI23</accession>